<organism evidence="5 6">
    <name type="scientific">Vulcanimicrobium alpinum</name>
    <dbReference type="NCBI Taxonomy" id="3016050"/>
    <lineage>
        <taxon>Bacteria</taxon>
        <taxon>Bacillati</taxon>
        <taxon>Vulcanimicrobiota</taxon>
        <taxon>Vulcanimicrobiia</taxon>
        <taxon>Vulcanimicrobiales</taxon>
        <taxon>Vulcanimicrobiaceae</taxon>
        <taxon>Vulcanimicrobium</taxon>
    </lineage>
</organism>
<dbReference type="Pfam" id="PF00575">
    <property type="entry name" value="S1"/>
    <property type="match status" value="3"/>
</dbReference>
<gene>
    <name evidence="5" type="ORF">WPS_32700</name>
</gene>
<dbReference type="Gene3D" id="2.40.50.140">
    <property type="entry name" value="Nucleic acid-binding proteins"/>
    <property type="match status" value="4"/>
</dbReference>
<dbReference type="Proteomes" id="UP001317532">
    <property type="component" value="Chromosome"/>
</dbReference>
<dbReference type="FunFam" id="2.40.50.140:FF:000051">
    <property type="entry name" value="RNA-binding transcriptional accessory protein"/>
    <property type="match status" value="1"/>
</dbReference>
<comment type="similarity">
    <text evidence="1">Belongs to the bacterial ribosomal protein bS1 family.</text>
</comment>
<dbReference type="CDD" id="cd00164">
    <property type="entry name" value="S1_like"/>
    <property type="match status" value="1"/>
</dbReference>
<dbReference type="PROSITE" id="PS50126">
    <property type="entry name" value="S1"/>
    <property type="match status" value="4"/>
</dbReference>
<dbReference type="InterPro" id="IPR035104">
    <property type="entry name" value="Ribosomal_protein_S1-like"/>
</dbReference>
<dbReference type="SUPFAM" id="SSF50249">
    <property type="entry name" value="Nucleic acid-binding proteins"/>
    <property type="match status" value="4"/>
</dbReference>
<dbReference type="InterPro" id="IPR012340">
    <property type="entry name" value="NA-bd_OB-fold"/>
</dbReference>
<dbReference type="KEGG" id="vab:WPS_32700"/>
<dbReference type="SMART" id="SM00316">
    <property type="entry name" value="S1"/>
    <property type="match status" value="4"/>
</dbReference>
<evidence type="ECO:0000313" key="6">
    <source>
        <dbReference type="Proteomes" id="UP001317532"/>
    </source>
</evidence>
<dbReference type="GO" id="GO:0006412">
    <property type="term" value="P:translation"/>
    <property type="evidence" value="ECO:0007669"/>
    <property type="project" value="TreeGrafter"/>
</dbReference>
<feature type="domain" description="S1 motif" evidence="4">
    <location>
        <begin position="1"/>
        <end position="52"/>
    </location>
</feature>
<keyword evidence="6" id="KW-1185">Reference proteome</keyword>
<dbReference type="InterPro" id="IPR003029">
    <property type="entry name" value="S1_domain"/>
</dbReference>
<dbReference type="GO" id="GO:0022627">
    <property type="term" value="C:cytosolic small ribosomal subunit"/>
    <property type="evidence" value="ECO:0007669"/>
    <property type="project" value="TreeGrafter"/>
</dbReference>
<keyword evidence="2" id="KW-0689">Ribosomal protein</keyword>
<evidence type="ECO:0000259" key="4">
    <source>
        <dbReference type="PROSITE" id="PS50126"/>
    </source>
</evidence>
<keyword evidence="3" id="KW-0687">Ribonucleoprotein</keyword>
<evidence type="ECO:0000256" key="1">
    <source>
        <dbReference type="ARBA" id="ARBA00006767"/>
    </source>
</evidence>
<sequence length="335" mass="36893">MLVDIGGKSEGILPFRELSLAIEPKELKVGDTLEVMIHRIDDQDGQLYLSERRARALKTWEKVIEAHDNDEVIEATVTQVVKGGVLVDLGMRGFVPASQIRRQPVGNLDELVGKKLRLKVIDLDHKRHRVVLSQRQVLEEELNAKKQELLGTLQVGQIREGVVVRLAEFGAFVDLGGIDGLIHNSELSYARIKHPSEVVKIGDTVSVEVMKFDPEAKKVSLSLKHALPDPWVEHADKLWEGNKLVAQVVKVTPNYLLVEIVPGVLAMVPKGEFDASVQYSPGQEVDVTLLTINNGTRRITGSIQHVADIAPDELVDFPAEDGFGPLGAELSTTSI</sequence>
<feature type="domain" description="S1 motif" evidence="4">
    <location>
        <begin position="241"/>
        <end position="304"/>
    </location>
</feature>
<proteinExistence type="inferred from homology"/>
<dbReference type="EMBL" id="AP025523">
    <property type="protein sequence ID" value="BDE07994.1"/>
    <property type="molecule type" value="Genomic_DNA"/>
</dbReference>
<name>A0AAN2CB34_UNVUL</name>
<accession>A0AAN2CB34</accession>
<protein>
    <recommendedName>
        <fullName evidence="4">S1 motif domain-containing protein</fullName>
    </recommendedName>
</protein>
<dbReference type="RefSeq" id="WP_405054906.1">
    <property type="nucleotide sequence ID" value="NZ_AP025523.1"/>
</dbReference>
<dbReference type="PANTHER" id="PTHR10724">
    <property type="entry name" value="30S RIBOSOMAL PROTEIN S1"/>
    <property type="match status" value="1"/>
</dbReference>
<dbReference type="CDD" id="cd04465">
    <property type="entry name" value="S1_RPS1_repeat_ec2_hs2"/>
    <property type="match status" value="1"/>
</dbReference>
<feature type="domain" description="S1 motif" evidence="4">
    <location>
        <begin position="70"/>
        <end position="135"/>
    </location>
</feature>
<dbReference type="GO" id="GO:0003729">
    <property type="term" value="F:mRNA binding"/>
    <property type="evidence" value="ECO:0007669"/>
    <property type="project" value="TreeGrafter"/>
</dbReference>
<dbReference type="GO" id="GO:0003735">
    <property type="term" value="F:structural constituent of ribosome"/>
    <property type="evidence" value="ECO:0007669"/>
    <property type="project" value="TreeGrafter"/>
</dbReference>
<evidence type="ECO:0000313" key="5">
    <source>
        <dbReference type="EMBL" id="BDE07994.1"/>
    </source>
</evidence>
<dbReference type="PANTHER" id="PTHR10724:SF7">
    <property type="entry name" value="SMALL RIBOSOMAL SUBUNIT PROTEIN BS1C"/>
    <property type="match status" value="1"/>
</dbReference>
<feature type="domain" description="S1 motif" evidence="4">
    <location>
        <begin position="156"/>
        <end position="224"/>
    </location>
</feature>
<evidence type="ECO:0000256" key="2">
    <source>
        <dbReference type="ARBA" id="ARBA00022980"/>
    </source>
</evidence>
<dbReference type="CDD" id="cd05688">
    <property type="entry name" value="S1_RPS1_repeat_ec3"/>
    <property type="match status" value="1"/>
</dbReference>
<evidence type="ECO:0000256" key="3">
    <source>
        <dbReference type="ARBA" id="ARBA00023274"/>
    </source>
</evidence>
<dbReference type="AlphaFoldDB" id="A0AAN2CB34"/>
<dbReference type="InterPro" id="IPR050437">
    <property type="entry name" value="Ribos_protein_bS1-like"/>
</dbReference>
<reference evidence="5 6" key="1">
    <citation type="journal article" date="2022" name="ISME Commun">
        <title>Vulcanimicrobium alpinus gen. nov. sp. nov., the first cultivated representative of the candidate phylum 'Eremiobacterota', is a metabolically versatile aerobic anoxygenic phototroph.</title>
        <authorList>
            <person name="Yabe S."/>
            <person name="Muto K."/>
            <person name="Abe K."/>
            <person name="Yokota A."/>
            <person name="Staudigel H."/>
            <person name="Tebo B.M."/>
        </authorList>
    </citation>
    <scope>NUCLEOTIDE SEQUENCE [LARGE SCALE GENOMIC DNA]</scope>
    <source>
        <strain evidence="5 6">WC8-2</strain>
    </source>
</reference>
<dbReference type="PRINTS" id="PR00681">
    <property type="entry name" value="RIBOSOMALS1"/>
</dbReference>